<dbReference type="Proteomes" id="UP000823485">
    <property type="component" value="Unassembled WGS sequence"/>
</dbReference>
<dbReference type="EMBL" id="JAFBFH010000024">
    <property type="protein sequence ID" value="MBM7716215.1"/>
    <property type="molecule type" value="Genomic_DNA"/>
</dbReference>
<feature type="transmembrane region" description="Helical" evidence="1">
    <location>
        <begin position="224"/>
        <end position="246"/>
    </location>
</feature>
<evidence type="ECO:0000313" key="2">
    <source>
        <dbReference type="EMBL" id="MBM7716215.1"/>
    </source>
</evidence>
<feature type="transmembrane region" description="Helical" evidence="1">
    <location>
        <begin position="69"/>
        <end position="87"/>
    </location>
</feature>
<keyword evidence="1" id="KW-0472">Membrane</keyword>
<organism evidence="2 3">
    <name type="scientific">Siminovitchia thermophila</name>
    <dbReference type="NCBI Taxonomy" id="1245522"/>
    <lineage>
        <taxon>Bacteria</taxon>
        <taxon>Bacillati</taxon>
        <taxon>Bacillota</taxon>
        <taxon>Bacilli</taxon>
        <taxon>Bacillales</taxon>
        <taxon>Bacillaceae</taxon>
        <taxon>Siminovitchia</taxon>
    </lineage>
</organism>
<protein>
    <recommendedName>
        <fullName evidence="4">ABC-2 family transporter protein</fullName>
    </recommendedName>
</protein>
<dbReference type="RefSeq" id="WP_205179790.1">
    <property type="nucleotide sequence ID" value="NZ_JAFBFH010000024.1"/>
</dbReference>
<accession>A0ABS2R989</accession>
<evidence type="ECO:0008006" key="4">
    <source>
        <dbReference type="Google" id="ProtNLM"/>
    </source>
</evidence>
<feature type="transmembrane region" description="Helical" evidence="1">
    <location>
        <begin position="108"/>
        <end position="136"/>
    </location>
</feature>
<feature type="transmembrane region" description="Helical" evidence="1">
    <location>
        <begin position="20"/>
        <end position="40"/>
    </location>
</feature>
<feature type="transmembrane region" description="Helical" evidence="1">
    <location>
        <begin position="156"/>
        <end position="177"/>
    </location>
</feature>
<reference evidence="2 3" key="1">
    <citation type="submission" date="2021-01" db="EMBL/GenBank/DDBJ databases">
        <title>Genomic Encyclopedia of Type Strains, Phase IV (KMG-IV): sequencing the most valuable type-strain genomes for metagenomic binning, comparative biology and taxonomic classification.</title>
        <authorList>
            <person name="Goeker M."/>
        </authorList>
    </citation>
    <scope>NUCLEOTIDE SEQUENCE [LARGE SCALE GENOMIC DNA]</scope>
    <source>
        <strain evidence="2 3">DSM 105453</strain>
    </source>
</reference>
<keyword evidence="3" id="KW-1185">Reference proteome</keyword>
<gene>
    <name evidence="2" type="ORF">JOC94_003235</name>
</gene>
<evidence type="ECO:0000313" key="3">
    <source>
        <dbReference type="Proteomes" id="UP000823485"/>
    </source>
</evidence>
<feature type="transmembrane region" description="Helical" evidence="1">
    <location>
        <begin position="184"/>
        <end position="204"/>
    </location>
</feature>
<comment type="caution">
    <text evidence="2">The sequence shown here is derived from an EMBL/GenBank/DDBJ whole genome shotgun (WGS) entry which is preliminary data.</text>
</comment>
<sequence>MMELFKKVIIRECWTLWNYIKFRLIFISIVLFLLLGVLFVNSENGTLLDIVYGMLQVPADGGNPLTSNINWLTIQLLPIFLVGTYVYEDLFQSGPFILLRIRSRRLLWFSKVFILAVITLLYYLLIFVFVEIMGFFFHVSTWSESQIIYIELSDHLLGLTVSFLVGTFTLLMLQAILSIMFTPMLGIILVVILCVVNLYFNTFFFPGHISDVLAYSIMDGELQFMLGFTFHLLLTTVLILLGSHYYKKVDLLYRK</sequence>
<proteinExistence type="predicted"/>
<keyword evidence="1" id="KW-0812">Transmembrane</keyword>
<name>A0ABS2R989_9BACI</name>
<keyword evidence="1" id="KW-1133">Transmembrane helix</keyword>
<evidence type="ECO:0000256" key="1">
    <source>
        <dbReference type="SAM" id="Phobius"/>
    </source>
</evidence>